<dbReference type="Proteomes" id="UP000486602">
    <property type="component" value="Unassembled WGS sequence"/>
</dbReference>
<dbReference type="NCBIfam" id="NF033709">
    <property type="entry name" value="PorV_fam"/>
    <property type="match status" value="1"/>
</dbReference>
<dbReference type="EMBL" id="JAAGVY010000018">
    <property type="protein sequence ID" value="NEN23980.1"/>
    <property type="molecule type" value="Genomic_DNA"/>
</dbReference>
<gene>
    <name evidence="2" type="ORF">G3O08_10760</name>
</gene>
<evidence type="ECO:0000256" key="1">
    <source>
        <dbReference type="SAM" id="SignalP"/>
    </source>
</evidence>
<keyword evidence="3" id="KW-1185">Reference proteome</keyword>
<dbReference type="SUPFAM" id="SSF56935">
    <property type="entry name" value="Porins"/>
    <property type="match status" value="1"/>
</dbReference>
<evidence type="ECO:0000313" key="2">
    <source>
        <dbReference type="EMBL" id="NEN23980.1"/>
    </source>
</evidence>
<sequence>MKYISRNIVKAFVVATSLLTVSTAFAGNPDRAGSAGGMQLLINPWARSNGLAGANMADGTPVESMFLNVGGLAFVEKTEVAFTNVNYLSGSDVSINSVALAQRIGETGAIGVSVSAYNFGDIRRTTTNSPDGDGTTFNVNMVNIGLSYSKAFSNSIYGGLTLKVLNESVADLKSTGIAIDAGIKYITGDRDQVKFGITLKNVGPPMSFSGDGLSFDTQSPTQEYPLTAELRSENYELPSLVAIGFSYDFLLAEDHNLTAHGTFIANSFTEDNFLIGAAYDFKKMLFLRAGYHYEPNITSDEDRRFVYTGFAAGAGLQFAFGANKTRIALDYSYRASQPFNGTHAIGARIHVGSSE</sequence>
<evidence type="ECO:0000313" key="3">
    <source>
        <dbReference type="Proteomes" id="UP000486602"/>
    </source>
</evidence>
<organism evidence="2 3">
    <name type="scientific">Cryomorpha ignava</name>
    <dbReference type="NCBI Taxonomy" id="101383"/>
    <lineage>
        <taxon>Bacteria</taxon>
        <taxon>Pseudomonadati</taxon>
        <taxon>Bacteroidota</taxon>
        <taxon>Flavobacteriia</taxon>
        <taxon>Flavobacteriales</taxon>
        <taxon>Cryomorphaceae</taxon>
        <taxon>Cryomorpha</taxon>
    </lineage>
</organism>
<feature type="chain" id="PRO_5029715194" evidence="1">
    <location>
        <begin position="27"/>
        <end position="355"/>
    </location>
</feature>
<accession>A0A7K3WQP1</accession>
<reference evidence="2 3" key="1">
    <citation type="submission" date="2020-02" db="EMBL/GenBank/DDBJ databases">
        <title>Out from the shadows clarifying the taxonomy of the family Cryomorphaceae and related taxa by utilizing the GTDB taxonomic framework.</title>
        <authorList>
            <person name="Bowman J.P."/>
        </authorList>
    </citation>
    <scope>NUCLEOTIDE SEQUENCE [LARGE SCALE GENOMIC DNA]</scope>
    <source>
        <strain evidence="2 3">QSSC 1-22</strain>
    </source>
</reference>
<dbReference type="Gene3D" id="2.40.160.60">
    <property type="entry name" value="Outer membrane protein transport protein (OMPP1/FadL/TodX)"/>
    <property type="match status" value="1"/>
</dbReference>
<proteinExistence type="predicted"/>
<feature type="signal peptide" evidence="1">
    <location>
        <begin position="1"/>
        <end position="26"/>
    </location>
</feature>
<name>A0A7K3WQP1_9FLAO</name>
<keyword evidence="1" id="KW-0732">Signal</keyword>
<protein>
    <submittedName>
        <fullName evidence="2">PorV/PorQ family protein</fullName>
    </submittedName>
</protein>
<dbReference type="RefSeq" id="WP_163285374.1">
    <property type="nucleotide sequence ID" value="NZ_JAAGVY010000018.1"/>
</dbReference>
<comment type="caution">
    <text evidence="2">The sequence shown here is derived from an EMBL/GenBank/DDBJ whole genome shotgun (WGS) entry which is preliminary data.</text>
</comment>
<dbReference type="AlphaFoldDB" id="A0A7K3WQP1"/>